<dbReference type="RefSeq" id="WP_036953737.1">
    <property type="nucleotide sequence ID" value="NZ_JALD01000068.1"/>
</dbReference>
<dbReference type="Proteomes" id="UP000022311">
    <property type="component" value="Unassembled WGS sequence"/>
</dbReference>
<protein>
    <submittedName>
        <fullName evidence="2">Uncharacterized protein</fullName>
    </submittedName>
</protein>
<proteinExistence type="predicted"/>
<evidence type="ECO:0000256" key="1">
    <source>
        <dbReference type="SAM" id="Coils"/>
    </source>
</evidence>
<comment type="caution">
    <text evidence="2">The sequence shown here is derived from an EMBL/GenBank/DDBJ whole genome shotgun (WGS) entry which is preliminary data.</text>
</comment>
<keyword evidence="1" id="KW-0175">Coiled coil</keyword>
<organism evidence="2 3">
    <name type="scientific">Providencia alcalifaciens 205/92</name>
    <dbReference type="NCBI Taxonomy" id="1256988"/>
    <lineage>
        <taxon>Bacteria</taxon>
        <taxon>Pseudomonadati</taxon>
        <taxon>Pseudomonadota</taxon>
        <taxon>Gammaproteobacteria</taxon>
        <taxon>Enterobacterales</taxon>
        <taxon>Morganellaceae</taxon>
        <taxon>Providencia</taxon>
    </lineage>
</organism>
<sequence>MKQIKFRLNDDEYELYHKKVKENLNITLPSFYKNVGNAILNKSKNIKDSLSEHSVSIGEEVDYTNERAFIYLTKEQKDALLALAKKHGWSLSREMRFRLQATLSNEMDFFDQELQEMRLCRNHIKRIGLNINMILRRDEGRVLDKEGIRQDMQALTEQLNELEDKFNLFINKCKGRIVTSRL</sequence>
<evidence type="ECO:0000313" key="3">
    <source>
        <dbReference type="Proteomes" id="UP000022311"/>
    </source>
</evidence>
<dbReference type="AlphaFoldDB" id="A0AAV3M1U8"/>
<name>A0AAV3M1U8_9GAMM</name>
<dbReference type="EMBL" id="JALD01000068">
    <property type="protein sequence ID" value="EUD09699.1"/>
    <property type="molecule type" value="Genomic_DNA"/>
</dbReference>
<gene>
    <name evidence="2" type="ORF">HMPREF1563_0364</name>
</gene>
<accession>A0AAV3M1U8</accession>
<feature type="coiled-coil region" evidence="1">
    <location>
        <begin position="145"/>
        <end position="172"/>
    </location>
</feature>
<reference evidence="2 3" key="1">
    <citation type="submission" date="2014-01" db="EMBL/GenBank/DDBJ databases">
        <authorList>
            <person name="Durkin A.S."/>
            <person name="McCorrison J."/>
            <person name="Torralba M."/>
            <person name="Gillis M."/>
            <person name="Haft D.H."/>
            <person name="Methe B."/>
            <person name="Sutton G."/>
            <person name="Nelson K.E."/>
        </authorList>
    </citation>
    <scope>NUCLEOTIDE SEQUENCE [LARGE SCALE GENOMIC DNA]</scope>
    <source>
        <strain evidence="2 3">205/92</strain>
    </source>
</reference>
<evidence type="ECO:0000313" key="2">
    <source>
        <dbReference type="EMBL" id="EUD09699.1"/>
    </source>
</evidence>